<gene>
    <name evidence="1" type="ORF">GCM10011579_098550</name>
</gene>
<accession>A0A918DBH1</accession>
<evidence type="ECO:0008006" key="3">
    <source>
        <dbReference type="Google" id="ProtNLM"/>
    </source>
</evidence>
<protein>
    <recommendedName>
        <fullName evidence="3">Transposase</fullName>
    </recommendedName>
</protein>
<name>A0A918DBH1_9ACTN</name>
<dbReference type="Proteomes" id="UP000600365">
    <property type="component" value="Unassembled WGS sequence"/>
</dbReference>
<sequence>MLQATRITLCLLAQRIGQLTKQIQDLEGRLARLAERHAPQLLPVVGIGPDTAVTLLRGGDRQCDSG</sequence>
<dbReference type="EMBL" id="BMMM01000037">
    <property type="protein sequence ID" value="GGN96755.1"/>
    <property type="molecule type" value="Genomic_DNA"/>
</dbReference>
<reference evidence="1 2" key="1">
    <citation type="journal article" date="2014" name="Int. J. Syst. Evol. Microbiol.">
        <title>Complete genome sequence of Corynebacterium casei LMG S-19264T (=DSM 44701T), isolated from a smear-ripened cheese.</title>
        <authorList>
            <consortium name="US DOE Joint Genome Institute (JGI-PGF)"/>
            <person name="Walter F."/>
            <person name="Albersmeier A."/>
            <person name="Kalinowski J."/>
            <person name="Ruckert C."/>
        </authorList>
    </citation>
    <scope>NUCLEOTIDE SEQUENCE [LARGE SCALE GENOMIC DNA]</scope>
    <source>
        <strain evidence="1 2">CGMCC 4.7111</strain>
    </source>
</reference>
<dbReference type="RefSeq" id="WP_189192704.1">
    <property type="nucleotide sequence ID" value="NZ_BMMM01000037.1"/>
</dbReference>
<proteinExistence type="predicted"/>
<evidence type="ECO:0000313" key="2">
    <source>
        <dbReference type="Proteomes" id="UP000600365"/>
    </source>
</evidence>
<comment type="caution">
    <text evidence="1">The sequence shown here is derived from an EMBL/GenBank/DDBJ whole genome shotgun (WGS) entry which is preliminary data.</text>
</comment>
<evidence type="ECO:0000313" key="1">
    <source>
        <dbReference type="EMBL" id="GGN96755.1"/>
    </source>
</evidence>
<dbReference type="AlphaFoldDB" id="A0A918DBH1"/>
<organism evidence="1 2">
    <name type="scientific">Streptomyces albiflavescens</name>
    <dbReference type="NCBI Taxonomy" id="1623582"/>
    <lineage>
        <taxon>Bacteria</taxon>
        <taxon>Bacillati</taxon>
        <taxon>Actinomycetota</taxon>
        <taxon>Actinomycetes</taxon>
        <taxon>Kitasatosporales</taxon>
        <taxon>Streptomycetaceae</taxon>
        <taxon>Streptomyces</taxon>
    </lineage>
</organism>
<keyword evidence="2" id="KW-1185">Reference proteome</keyword>